<feature type="domain" description="Matrix-remodeling-associated protein 7 helical" evidence="3">
    <location>
        <begin position="179"/>
        <end position="240"/>
    </location>
</feature>
<feature type="region of interest" description="Disordered" evidence="1">
    <location>
        <begin position="95"/>
        <end position="140"/>
    </location>
</feature>
<evidence type="ECO:0000259" key="3">
    <source>
        <dbReference type="Pfam" id="PF25473"/>
    </source>
</evidence>
<dbReference type="AlphaFoldDB" id="A0AA36HG90"/>
<dbReference type="PANTHER" id="PTHR21845">
    <property type="entry name" value="TRANSMEMBRANE ANCHOR PROTEIN 1"/>
    <property type="match status" value="1"/>
</dbReference>
<evidence type="ECO:0000256" key="1">
    <source>
        <dbReference type="SAM" id="MobiDB-lite"/>
    </source>
</evidence>
<gene>
    <name evidence="4" type="ORF">CYNAS_LOCUS22031</name>
</gene>
<dbReference type="Pfam" id="PF25473">
    <property type="entry name" value="MXRA7_helical"/>
    <property type="match status" value="1"/>
</dbReference>
<keyword evidence="2" id="KW-0472">Membrane</keyword>
<sequence length="241" mass="28018">MEAREMFWKQLREHIENYGATMIIVTISTGLFIGYFMHYIMNVRPMKQRLKVDGIEQTEDEEESKSNNDLCKVQPAEKEEKQVGVVKGMINTEVLESLRRRPPPERPRSTLPEFRTIPENKALFEDRRQDSTSSDVEDNDDLVVVQNSGKKRSQSLQENCTLSDRDLLHTLGNLHGKLATAQLRARTRKMQADMTAEERDDEARTKAKQLESIMNLMMQDQEKFGITSEDDIKEQLNMYNF</sequence>
<organism evidence="4 5">
    <name type="scientific">Cylicocyclus nassatus</name>
    <name type="common">Nematode worm</name>
    <dbReference type="NCBI Taxonomy" id="53992"/>
    <lineage>
        <taxon>Eukaryota</taxon>
        <taxon>Metazoa</taxon>
        <taxon>Ecdysozoa</taxon>
        <taxon>Nematoda</taxon>
        <taxon>Chromadorea</taxon>
        <taxon>Rhabditida</taxon>
        <taxon>Rhabditina</taxon>
        <taxon>Rhabditomorpha</taxon>
        <taxon>Strongyloidea</taxon>
        <taxon>Strongylidae</taxon>
        <taxon>Cylicocyclus</taxon>
    </lineage>
</organism>
<protein>
    <recommendedName>
        <fullName evidence="3">Matrix-remodeling-associated protein 7 helical domain-containing protein</fullName>
    </recommendedName>
</protein>
<dbReference type="InterPro" id="IPR057534">
    <property type="entry name" value="MXRA7_helical"/>
</dbReference>
<keyword evidence="2" id="KW-1133">Transmembrane helix</keyword>
<keyword evidence="5" id="KW-1185">Reference proteome</keyword>
<evidence type="ECO:0000313" key="4">
    <source>
        <dbReference type="EMBL" id="CAJ0610048.1"/>
    </source>
</evidence>
<feature type="region of interest" description="Disordered" evidence="1">
    <location>
        <begin position="54"/>
        <end position="78"/>
    </location>
</feature>
<proteinExistence type="predicted"/>
<feature type="transmembrane region" description="Helical" evidence="2">
    <location>
        <begin position="20"/>
        <end position="41"/>
    </location>
</feature>
<dbReference type="EMBL" id="CATQJL010000326">
    <property type="protein sequence ID" value="CAJ0610048.1"/>
    <property type="molecule type" value="Genomic_DNA"/>
</dbReference>
<keyword evidence="2" id="KW-0812">Transmembrane</keyword>
<evidence type="ECO:0000313" key="5">
    <source>
        <dbReference type="Proteomes" id="UP001176961"/>
    </source>
</evidence>
<dbReference type="Proteomes" id="UP001176961">
    <property type="component" value="Unassembled WGS sequence"/>
</dbReference>
<dbReference type="PANTHER" id="PTHR21845:SF2">
    <property type="entry name" value="MATRIX-REMODELING-ASSOCIATED PROTEIN 7"/>
    <property type="match status" value="1"/>
</dbReference>
<feature type="compositionally biased region" description="Basic and acidic residues" evidence="1">
    <location>
        <begin position="96"/>
        <end position="108"/>
    </location>
</feature>
<reference evidence="4" key="1">
    <citation type="submission" date="2023-07" db="EMBL/GenBank/DDBJ databases">
        <authorList>
            <consortium name="CYATHOMIX"/>
        </authorList>
    </citation>
    <scope>NUCLEOTIDE SEQUENCE</scope>
    <source>
        <strain evidence="4">N/A</strain>
    </source>
</reference>
<accession>A0AA36HG90</accession>
<evidence type="ECO:0000256" key="2">
    <source>
        <dbReference type="SAM" id="Phobius"/>
    </source>
</evidence>
<comment type="caution">
    <text evidence="4">The sequence shown here is derived from an EMBL/GenBank/DDBJ whole genome shotgun (WGS) entry which is preliminary data.</text>
</comment>
<feature type="compositionally biased region" description="Basic and acidic residues" evidence="1">
    <location>
        <begin position="116"/>
        <end position="130"/>
    </location>
</feature>
<dbReference type="InterPro" id="IPR026622">
    <property type="entry name" value="Mxra7"/>
</dbReference>
<name>A0AA36HG90_CYLNA</name>